<dbReference type="AlphaFoldDB" id="A0A5C4S2V8"/>
<dbReference type="OrthoDB" id="9803598at2"/>
<dbReference type="Proteomes" id="UP000308271">
    <property type="component" value="Unassembled WGS sequence"/>
</dbReference>
<dbReference type="InterPro" id="IPR005802">
    <property type="entry name" value="ADC_synth_comp_1"/>
</dbReference>
<name>A0A5C4S2V8_CHLTI</name>
<comment type="caution">
    <text evidence="2">The sequence shown here is derived from an EMBL/GenBank/DDBJ whole genome shotgun (WGS) entry which is preliminary data.</text>
</comment>
<dbReference type="EC" id="2.6.1.85" evidence="2"/>
<dbReference type="GO" id="GO:0046820">
    <property type="term" value="F:4-amino-4-deoxychorismate synthase activity"/>
    <property type="evidence" value="ECO:0007669"/>
    <property type="project" value="UniProtKB-EC"/>
</dbReference>
<dbReference type="PANTHER" id="PTHR11236">
    <property type="entry name" value="AMINOBENZOATE/ANTHRANILATE SYNTHASE"/>
    <property type="match status" value="1"/>
</dbReference>
<dbReference type="PANTHER" id="PTHR11236:SF50">
    <property type="entry name" value="AMINODEOXYCHORISMATE SYNTHASE COMPONENT 1"/>
    <property type="match status" value="1"/>
</dbReference>
<protein>
    <submittedName>
        <fullName evidence="2">Aminodeoxychorismate synthase component I</fullName>
        <ecNumber evidence="2">2.6.1.85</ecNumber>
    </submittedName>
</protein>
<dbReference type="InterPro" id="IPR043131">
    <property type="entry name" value="BCAT-like_N"/>
</dbReference>
<keyword evidence="3" id="KW-1185">Reference proteome</keyword>
<dbReference type="InterPro" id="IPR005801">
    <property type="entry name" value="ADC_synthase"/>
</dbReference>
<dbReference type="EMBL" id="VDCH01000030">
    <property type="protein sequence ID" value="TNJ37472.1"/>
    <property type="molecule type" value="Genomic_DNA"/>
</dbReference>
<evidence type="ECO:0000313" key="2">
    <source>
        <dbReference type="EMBL" id="TNJ37472.1"/>
    </source>
</evidence>
<dbReference type="Pfam" id="PF00425">
    <property type="entry name" value="Chorismate_bind"/>
    <property type="match status" value="1"/>
</dbReference>
<dbReference type="GO" id="GO:0000162">
    <property type="term" value="P:L-tryptophan biosynthetic process"/>
    <property type="evidence" value="ECO:0007669"/>
    <property type="project" value="TreeGrafter"/>
</dbReference>
<dbReference type="SUPFAM" id="SSF56752">
    <property type="entry name" value="D-aminoacid aminotransferase-like PLP-dependent enzymes"/>
    <property type="match status" value="1"/>
</dbReference>
<dbReference type="InterPro" id="IPR001544">
    <property type="entry name" value="Aminotrans_IV"/>
</dbReference>
<dbReference type="Gene3D" id="3.20.10.10">
    <property type="entry name" value="D-amino Acid Aminotransferase, subunit A, domain 2"/>
    <property type="match status" value="1"/>
</dbReference>
<dbReference type="InterPro" id="IPR019999">
    <property type="entry name" value="Anth_synth_I-like"/>
</dbReference>
<dbReference type="InterPro" id="IPR043132">
    <property type="entry name" value="BCAT-like_C"/>
</dbReference>
<dbReference type="Gene3D" id="3.30.470.10">
    <property type="match status" value="1"/>
</dbReference>
<dbReference type="InterPro" id="IPR036038">
    <property type="entry name" value="Aminotransferase-like"/>
</dbReference>
<dbReference type="InterPro" id="IPR015890">
    <property type="entry name" value="Chorismate_C"/>
</dbReference>
<evidence type="ECO:0000313" key="3">
    <source>
        <dbReference type="Proteomes" id="UP000308271"/>
    </source>
</evidence>
<dbReference type="Gene3D" id="3.60.120.10">
    <property type="entry name" value="Anthranilate synthase"/>
    <property type="match status" value="1"/>
</dbReference>
<sequence>MARRGAWQTRRDRSQVPVMALYDQLSKSGSLWFESTAPDARHGDSLFFSDPLETLTLHSGDSVAAWFDVLESRLDAGFCLAGWLGYEAGCLLDPALAGCAWPAGVGDVLGWFGVYRRPERFSREAVEAEDAAAAALSGEVSGLAFEFSEAEYCRKIDRLRAEIAAGNVYQTNFTGRCRFTFEGAPEALYVAMKRRQPSPWSAFLNTGERVVLSFSPELFFVRSGRLIETMPMKGTAPRRERREEDLAEKAGLARCEKNRAENLMIVDLLRNDLGRICATGSVRASGLFETQSYPTLHQMVSTVRGELREKTRLHDLFRALFPSGSVTGAPKVRAMQLIRELEQSPRGVYTGAVGFMLPEGRMAFNVAIRTIELQGRSGLYGTGSGIVWDSDPRAEYRECMLKTRILSDLVPPAAPLPPGIFETMQWNGWEFLLAGDHLARLTASATALGLAFDRDAIVAALLGKERELRALGGRRRVRLALHRDGGVSITSEPFSLDQSGQPVRVCIASEQVDSGDPLLRHKSVVRERYDRAFREAQEKGFGEALFLNERGEITEGAISNVLARIGGRWLTPPESSGLLNGVFRRYLLRTRPWIIEKAITLDELRRADMALVCNALRGVRRAEILILE</sequence>
<keyword evidence="2" id="KW-0808">Transferase</keyword>
<evidence type="ECO:0000259" key="1">
    <source>
        <dbReference type="Pfam" id="PF00425"/>
    </source>
</evidence>
<dbReference type="SUPFAM" id="SSF56322">
    <property type="entry name" value="ADC synthase"/>
    <property type="match status" value="1"/>
</dbReference>
<reference evidence="2 3" key="1">
    <citation type="submission" date="2019-05" db="EMBL/GenBank/DDBJ databases">
        <title>Draft Whole-Genome sequence of the green sulfur bacterium Chlorobaculum thiosulfatiphilum DSM 249.</title>
        <authorList>
            <person name="Meyer T.E."/>
            <person name="Kyndt J.A."/>
        </authorList>
    </citation>
    <scope>NUCLEOTIDE SEQUENCE [LARGE SCALE GENOMIC DNA]</scope>
    <source>
        <strain evidence="2 3">DSM 249</strain>
    </source>
</reference>
<keyword evidence="2" id="KW-0032">Aminotransferase</keyword>
<dbReference type="GO" id="GO:0009396">
    <property type="term" value="P:folic acid-containing compound biosynthetic process"/>
    <property type="evidence" value="ECO:0007669"/>
    <property type="project" value="InterPro"/>
</dbReference>
<gene>
    <name evidence="2" type="primary">pabB</name>
    <name evidence="2" type="ORF">FGF66_10825</name>
</gene>
<dbReference type="NCBIfam" id="TIGR00553">
    <property type="entry name" value="pabB"/>
    <property type="match status" value="1"/>
</dbReference>
<dbReference type="PRINTS" id="PR00095">
    <property type="entry name" value="ANTSNTHASEI"/>
</dbReference>
<dbReference type="Pfam" id="PF01063">
    <property type="entry name" value="Aminotran_4"/>
    <property type="match status" value="1"/>
</dbReference>
<proteinExistence type="predicted"/>
<organism evidence="2 3">
    <name type="scientific">Chlorobaculum thiosulfatiphilum</name>
    <name type="common">Chlorobium limicola f.sp. thiosulfatophilum</name>
    <dbReference type="NCBI Taxonomy" id="115852"/>
    <lineage>
        <taxon>Bacteria</taxon>
        <taxon>Pseudomonadati</taxon>
        <taxon>Chlorobiota</taxon>
        <taxon>Chlorobiia</taxon>
        <taxon>Chlorobiales</taxon>
        <taxon>Chlorobiaceae</taxon>
        <taxon>Chlorobaculum</taxon>
    </lineage>
</organism>
<accession>A0A5C4S2V8</accession>
<feature type="domain" description="Chorismate-utilising enzyme C-terminal" evidence="1">
    <location>
        <begin position="149"/>
        <end position="402"/>
    </location>
</feature>